<keyword evidence="1" id="KW-0732">Signal</keyword>
<feature type="chain" id="PRO_5047338867" evidence="1">
    <location>
        <begin position="22"/>
        <end position="151"/>
    </location>
</feature>
<sequence>MRSLITAICVGSLLVMDAAHADVGREEALDAAVRQFAAKLESDWQSCLNGSETVKKWGSGRCAYLMLQTAKDAVTQKYREKFATAQDYANKDWLPKDVPAMLPKAQDAWEQYVREDCGVVAAQTTGTASTTYQLICEYKHQIQRLHALDEW</sequence>
<accession>A0ABU8RCV9</accession>
<dbReference type="EMBL" id="JBBHLD010000031">
    <property type="protein sequence ID" value="MEJ5907682.1"/>
    <property type="molecule type" value="Genomic_DNA"/>
</dbReference>
<evidence type="ECO:0000256" key="1">
    <source>
        <dbReference type="SAM" id="SignalP"/>
    </source>
</evidence>
<keyword evidence="4" id="KW-1185">Reference proteome</keyword>
<gene>
    <name evidence="3" type="ORF">V7V80_23630</name>
</gene>
<name>A0ABU8RCV9_9PSED</name>
<protein>
    <submittedName>
        <fullName evidence="3">Lysozyme inhibitor LprI family protein</fullName>
    </submittedName>
</protein>
<evidence type="ECO:0000259" key="2">
    <source>
        <dbReference type="Pfam" id="PF07007"/>
    </source>
</evidence>
<dbReference type="RefSeq" id="WP_186679941.1">
    <property type="nucleotide sequence ID" value="NZ_JABWRY020000001.1"/>
</dbReference>
<dbReference type="Proteomes" id="UP001377692">
    <property type="component" value="Unassembled WGS sequence"/>
</dbReference>
<evidence type="ECO:0000313" key="3">
    <source>
        <dbReference type="EMBL" id="MEJ5907682.1"/>
    </source>
</evidence>
<proteinExistence type="predicted"/>
<feature type="domain" description="Lysozyme inhibitor LprI-like N-terminal" evidence="2">
    <location>
        <begin position="60"/>
        <end position="148"/>
    </location>
</feature>
<comment type="caution">
    <text evidence="3">The sequence shown here is derived from an EMBL/GenBank/DDBJ whole genome shotgun (WGS) entry which is preliminary data.</text>
</comment>
<dbReference type="Pfam" id="PF07007">
    <property type="entry name" value="LprI"/>
    <property type="match status" value="1"/>
</dbReference>
<reference evidence="3 4" key="1">
    <citation type="submission" date="2024-02" db="EMBL/GenBank/DDBJ databases">
        <title>Identification of pathogenicity and growth-promoting functions of Pseudomonas putida variants.</title>
        <authorList>
            <person name="Sun J."/>
        </authorList>
    </citation>
    <scope>NUCLEOTIDE SEQUENCE [LARGE SCALE GENOMIC DNA]</scope>
    <source>
        <strain evidence="3 4">A04</strain>
    </source>
</reference>
<organism evidence="3 4">
    <name type="scientific">Pseudomonas kermanshahensis</name>
    <dbReference type="NCBI Taxonomy" id="2745482"/>
    <lineage>
        <taxon>Bacteria</taxon>
        <taxon>Pseudomonadati</taxon>
        <taxon>Pseudomonadota</taxon>
        <taxon>Gammaproteobacteria</taxon>
        <taxon>Pseudomonadales</taxon>
        <taxon>Pseudomonadaceae</taxon>
        <taxon>Pseudomonas</taxon>
    </lineage>
</organism>
<dbReference type="Gene3D" id="1.20.1270.180">
    <property type="match status" value="1"/>
</dbReference>
<feature type="signal peptide" evidence="1">
    <location>
        <begin position="1"/>
        <end position="21"/>
    </location>
</feature>
<evidence type="ECO:0000313" key="4">
    <source>
        <dbReference type="Proteomes" id="UP001377692"/>
    </source>
</evidence>
<dbReference type="InterPro" id="IPR009739">
    <property type="entry name" value="LprI-like_N"/>
</dbReference>